<proteinExistence type="inferred from homology"/>
<keyword evidence="7" id="KW-0812">Transmembrane</keyword>
<keyword evidence="4 6" id="KW-0862">Zinc</keyword>
<reference evidence="9 10" key="1">
    <citation type="submission" date="2021-05" db="EMBL/GenBank/DDBJ databases">
        <title>Kineosporia and Streptomyces sp. nov. two new marine actinobacteria isolated from Coral.</title>
        <authorList>
            <person name="Buangrab K."/>
            <person name="Sutthacheep M."/>
            <person name="Yeemin T."/>
            <person name="Harunari E."/>
            <person name="Igarashi Y."/>
            <person name="Kanchanasin P."/>
            <person name="Tanasupawat S."/>
            <person name="Phongsopitanun W."/>
        </authorList>
    </citation>
    <scope>NUCLEOTIDE SEQUENCE [LARGE SCALE GENOMIC DNA]</scope>
    <source>
        <strain evidence="9 10">J2-2</strain>
    </source>
</reference>
<keyword evidence="2" id="KW-0479">Metal-binding</keyword>
<dbReference type="CDD" id="cd07326">
    <property type="entry name" value="M56_BlaR1_MecR1_like"/>
    <property type="match status" value="1"/>
</dbReference>
<dbReference type="RefSeq" id="WP_214160503.1">
    <property type="nucleotide sequence ID" value="NZ_JAHBAY010000022.1"/>
</dbReference>
<evidence type="ECO:0000256" key="6">
    <source>
        <dbReference type="RuleBase" id="RU003983"/>
    </source>
</evidence>
<evidence type="ECO:0000256" key="4">
    <source>
        <dbReference type="ARBA" id="ARBA00022833"/>
    </source>
</evidence>
<comment type="cofactor">
    <cofactor evidence="6">
        <name>Zn(2+)</name>
        <dbReference type="ChEBI" id="CHEBI:29105"/>
    </cofactor>
    <text evidence="6">Binds 1 zinc ion per subunit.</text>
</comment>
<feature type="domain" description="Peptidase M48" evidence="8">
    <location>
        <begin position="93"/>
        <end position="166"/>
    </location>
</feature>
<dbReference type="Gene3D" id="3.30.2010.10">
    <property type="entry name" value="Metalloproteases ('zincins'), catalytic domain"/>
    <property type="match status" value="1"/>
</dbReference>
<dbReference type="PANTHER" id="PTHR34978:SF3">
    <property type="entry name" value="SLR0241 PROTEIN"/>
    <property type="match status" value="1"/>
</dbReference>
<dbReference type="EMBL" id="JAHBAY010000022">
    <property type="protein sequence ID" value="MBT0773965.1"/>
    <property type="molecule type" value="Genomic_DNA"/>
</dbReference>
<keyword evidence="3 6" id="KW-0378">Hydrolase</keyword>
<dbReference type="InterPro" id="IPR001915">
    <property type="entry name" value="Peptidase_M48"/>
</dbReference>
<keyword evidence="5 6" id="KW-0482">Metalloprotease</keyword>
<protein>
    <submittedName>
        <fullName evidence="9">M56 family metallopeptidase</fullName>
    </submittedName>
</protein>
<comment type="similarity">
    <text evidence="6">Belongs to the peptidase M48 family.</text>
</comment>
<evidence type="ECO:0000256" key="1">
    <source>
        <dbReference type="ARBA" id="ARBA00022670"/>
    </source>
</evidence>
<gene>
    <name evidence="9" type="ORF">KIH74_33785</name>
</gene>
<evidence type="ECO:0000256" key="5">
    <source>
        <dbReference type="ARBA" id="ARBA00023049"/>
    </source>
</evidence>
<dbReference type="PANTHER" id="PTHR34978">
    <property type="entry name" value="POSSIBLE SENSOR-TRANSDUCER PROTEIN BLAR"/>
    <property type="match status" value="1"/>
</dbReference>
<sequence>MTLELAGHAALPLIVVALLWPVPHLLSRARWTSRAPRAAAITWVVYALVTAYTLLLIPALSADSWLIAGLLLAWMLGRLAHTVLSLRRAQRRHLDALAVIAVYDPELRVYIVDDERPLAYCVPDGARPKVVVTRGCLELADDTELRAILAHERSHAHNRHDLLVTGFLAWRRILPFVPSGRTAAEAVHAITEAWADDAAAAQVSHAVTLRAIIRLGSGMPGGLDHLGWEPDPATLARVRRLLGRMPDRPRYAGH</sequence>
<evidence type="ECO:0000313" key="9">
    <source>
        <dbReference type="EMBL" id="MBT0773965.1"/>
    </source>
</evidence>
<name>A0ABS5TT61_9ACTN</name>
<evidence type="ECO:0000313" key="10">
    <source>
        <dbReference type="Proteomes" id="UP001197247"/>
    </source>
</evidence>
<evidence type="ECO:0000256" key="7">
    <source>
        <dbReference type="SAM" id="Phobius"/>
    </source>
</evidence>
<evidence type="ECO:0000259" key="8">
    <source>
        <dbReference type="Pfam" id="PF01435"/>
    </source>
</evidence>
<comment type="caution">
    <text evidence="9">The sequence shown here is derived from an EMBL/GenBank/DDBJ whole genome shotgun (WGS) entry which is preliminary data.</text>
</comment>
<feature type="transmembrane region" description="Helical" evidence="7">
    <location>
        <begin position="65"/>
        <end position="84"/>
    </location>
</feature>
<keyword evidence="1 6" id="KW-0645">Protease</keyword>
<feature type="transmembrane region" description="Helical" evidence="7">
    <location>
        <begin position="38"/>
        <end position="59"/>
    </location>
</feature>
<feature type="transmembrane region" description="Helical" evidence="7">
    <location>
        <begin position="6"/>
        <end position="26"/>
    </location>
</feature>
<keyword evidence="10" id="KW-1185">Reference proteome</keyword>
<keyword evidence="7" id="KW-1133">Transmembrane helix</keyword>
<keyword evidence="7" id="KW-0472">Membrane</keyword>
<dbReference type="Pfam" id="PF01435">
    <property type="entry name" value="Peptidase_M48"/>
    <property type="match status" value="1"/>
</dbReference>
<evidence type="ECO:0000256" key="2">
    <source>
        <dbReference type="ARBA" id="ARBA00022723"/>
    </source>
</evidence>
<dbReference type="Proteomes" id="UP001197247">
    <property type="component" value="Unassembled WGS sequence"/>
</dbReference>
<evidence type="ECO:0000256" key="3">
    <source>
        <dbReference type="ARBA" id="ARBA00022801"/>
    </source>
</evidence>
<dbReference type="InterPro" id="IPR052173">
    <property type="entry name" value="Beta-lactam_resp_regulator"/>
</dbReference>
<accession>A0ABS5TT61</accession>
<organism evidence="9 10">
    <name type="scientific">Kineosporia corallincola</name>
    <dbReference type="NCBI Taxonomy" id="2835133"/>
    <lineage>
        <taxon>Bacteria</taxon>
        <taxon>Bacillati</taxon>
        <taxon>Actinomycetota</taxon>
        <taxon>Actinomycetes</taxon>
        <taxon>Kineosporiales</taxon>
        <taxon>Kineosporiaceae</taxon>
        <taxon>Kineosporia</taxon>
    </lineage>
</organism>